<reference evidence="1" key="1">
    <citation type="submission" date="2025-08" db="UniProtKB">
        <authorList>
            <consortium name="Ensembl"/>
        </authorList>
    </citation>
    <scope>IDENTIFICATION</scope>
</reference>
<proteinExistence type="predicted"/>
<evidence type="ECO:0000313" key="2">
    <source>
        <dbReference type="Proteomes" id="UP000694541"/>
    </source>
</evidence>
<keyword evidence="2" id="KW-1185">Reference proteome</keyword>
<organism evidence="1 2">
    <name type="scientific">Accipiter nisus</name>
    <name type="common">Eurasian sparrowhawk</name>
    <dbReference type="NCBI Taxonomy" id="211598"/>
    <lineage>
        <taxon>Eukaryota</taxon>
        <taxon>Metazoa</taxon>
        <taxon>Chordata</taxon>
        <taxon>Craniata</taxon>
        <taxon>Vertebrata</taxon>
        <taxon>Euteleostomi</taxon>
        <taxon>Archelosauria</taxon>
        <taxon>Archosauria</taxon>
        <taxon>Dinosauria</taxon>
        <taxon>Saurischia</taxon>
        <taxon>Theropoda</taxon>
        <taxon>Coelurosauria</taxon>
        <taxon>Aves</taxon>
        <taxon>Neognathae</taxon>
        <taxon>Neoaves</taxon>
        <taxon>Telluraves</taxon>
        <taxon>Accipitrimorphae</taxon>
        <taxon>Accipitriformes</taxon>
        <taxon>Accipitridae</taxon>
        <taxon>Accipitrinae</taxon>
        <taxon>Accipiter</taxon>
    </lineage>
</organism>
<dbReference type="AlphaFoldDB" id="A0A8B9MHV5"/>
<sequence length="58" mass="6277">MSRGYFQHGGITFPGILYSPRGLEAARDFPVEDDDVFNVTYQKSGRGSGCGPWGPPKG</sequence>
<protein>
    <submittedName>
        <fullName evidence="1">Uncharacterized protein</fullName>
    </submittedName>
</protein>
<dbReference type="Proteomes" id="UP000694541">
    <property type="component" value="Unplaced"/>
</dbReference>
<evidence type="ECO:0000313" key="1">
    <source>
        <dbReference type="Ensembl" id="ENSANIP00000009173.1"/>
    </source>
</evidence>
<reference evidence="1" key="2">
    <citation type="submission" date="2025-09" db="UniProtKB">
        <authorList>
            <consortium name="Ensembl"/>
        </authorList>
    </citation>
    <scope>IDENTIFICATION</scope>
</reference>
<name>A0A8B9MHV5_9AVES</name>
<dbReference type="Ensembl" id="ENSANIT00000009485.1">
    <property type="protein sequence ID" value="ENSANIP00000009173.1"/>
    <property type="gene ID" value="ENSANIG00000006189.1"/>
</dbReference>
<accession>A0A8B9MHV5</accession>